<name>A0A183CDX4_GLOPA</name>
<protein>
    <submittedName>
        <fullName evidence="2">tRNA exportin</fullName>
    </submittedName>
</protein>
<sequence length="352" mass="40941">MRFIHPFPASQLSSDDLLCAVSAWLTPPIDDEAGNAGADCSSTTVPMVFSHDEWFVQCVPTLGELLGKLLLREEHQQQQWNEECQVLRYLLGLTVRIPMRTRSREEMQLFIVLRLKTYYIIHFIFYDVFGTLLCCSSQPTQERPRRLAQKTLVVLLKRFEPVAQFLLLSRLFQLLLLRAIPLSNPEYEPQLLAWLVDIYRTKCYAREEQDEGSSAASIAELFQAQLCHFYSQIREIVFDDPLASVNFYTSVCLLLTAHALHRQRLTLLRNVGPSWVCRVREQLRDWRSMDEANKMLQQRSQNDDDMAIEQMITTDEQQKQGRLNMLAFQLEEAGRRCDEALNVHVEREVVVK</sequence>
<dbReference type="WBParaSite" id="GPLIN_001107800">
    <property type="protein sequence ID" value="GPLIN_001107800"/>
    <property type="gene ID" value="GPLIN_001107800"/>
</dbReference>
<reference evidence="1" key="2">
    <citation type="submission" date="2014-05" db="EMBL/GenBank/DDBJ databases">
        <title>The genome and life-stage specific transcriptomes of Globodera pallida elucidate key aspects of plant parasitism by a cyst nematode.</title>
        <authorList>
            <person name="Cotton J.A."/>
            <person name="Lilley C.J."/>
            <person name="Jones L.M."/>
            <person name="Kikuchi T."/>
            <person name="Reid A.J."/>
            <person name="Thorpe P."/>
            <person name="Tsai I.J."/>
            <person name="Beasley H."/>
            <person name="Blok V."/>
            <person name="Cock P.J.A."/>
            <person name="Van den Akker S.E."/>
            <person name="Holroyd N."/>
            <person name="Hunt M."/>
            <person name="Mantelin S."/>
            <person name="Naghra H."/>
            <person name="Pain A."/>
            <person name="Palomares-Rius J.E."/>
            <person name="Zarowiecki M."/>
            <person name="Berriman M."/>
            <person name="Jones J.T."/>
            <person name="Urwin P.E."/>
        </authorList>
    </citation>
    <scope>NUCLEOTIDE SEQUENCE [LARGE SCALE GENOMIC DNA]</scope>
    <source>
        <strain evidence="1">Lindley</strain>
    </source>
</reference>
<dbReference type="AlphaFoldDB" id="A0A183CDX4"/>
<reference evidence="1" key="1">
    <citation type="submission" date="2013-12" db="EMBL/GenBank/DDBJ databases">
        <authorList>
            <person name="Aslett M."/>
        </authorList>
    </citation>
    <scope>NUCLEOTIDE SEQUENCE [LARGE SCALE GENOMIC DNA]</scope>
    <source>
        <strain evidence="1">Lindley</strain>
    </source>
</reference>
<evidence type="ECO:0000313" key="2">
    <source>
        <dbReference type="WBParaSite" id="GPLIN_001107800"/>
    </source>
</evidence>
<keyword evidence="1" id="KW-1185">Reference proteome</keyword>
<accession>A0A183CDX4</accession>
<organism evidence="1 2">
    <name type="scientific">Globodera pallida</name>
    <name type="common">Potato cyst nematode worm</name>
    <name type="synonym">Heterodera pallida</name>
    <dbReference type="NCBI Taxonomy" id="36090"/>
    <lineage>
        <taxon>Eukaryota</taxon>
        <taxon>Metazoa</taxon>
        <taxon>Ecdysozoa</taxon>
        <taxon>Nematoda</taxon>
        <taxon>Chromadorea</taxon>
        <taxon>Rhabditida</taxon>
        <taxon>Tylenchina</taxon>
        <taxon>Tylenchomorpha</taxon>
        <taxon>Tylenchoidea</taxon>
        <taxon>Heteroderidae</taxon>
        <taxon>Heteroderinae</taxon>
        <taxon>Globodera</taxon>
    </lineage>
</organism>
<evidence type="ECO:0000313" key="1">
    <source>
        <dbReference type="Proteomes" id="UP000050741"/>
    </source>
</evidence>
<reference evidence="2" key="3">
    <citation type="submission" date="2016-06" db="UniProtKB">
        <authorList>
            <consortium name="WormBaseParasite"/>
        </authorList>
    </citation>
    <scope>IDENTIFICATION</scope>
</reference>
<proteinExistence type="predicted"/>
<dbReference type="Proteomes" id="UP000050741">
    <property type="component" value="Unassembled WGS sequence"/>
</dbReference>